<organism evidence="2 3">
    <name type="scientific">Claviceps africana</name>
    <dbReference type="NCBI Taxonomy" id="83212"/>
    <lineage>
        <taxon>Eukaryota</taxon>
        <taxon>Fungi</taxon>
        <taxon>Dikarya</taxon>
        <taxon>Ascomycota</taxon>
        <taxon>Pezizomycotina</taxon>
        <taxon>Sordariomycetes</taxon>
        <taxon>Hypocreomycetidae</taxon>
        <taxon>Hypocreales</taxon>
        <taxon>Clavicipitaceae</taxon>
        <taxon>Claviceps</taxon>
    </lineage>
</organism>
<dbReference type="Gene3D" id="1.20.90.10">
    <property type="entry name" value="Phospholipase A2 domain"/>
    <property type="match status" value="1"/>
</dbReference>
<comment type="caution">
    <text evidence="2">The sequence shown here is derived from an EMBL/GenBank/DDBJ whole genome shotgun (WGS) entry which is preliminary data.</text>
</comment>
<dbReference type="PROSITE" id="PS51257">
    <property type="entry name" value="PROKAR_LIPOPROTEIN"/>
    <property type="match status" value="1"/>
</dbReference>
<dbReference type="Pfam" id="PF09056">
    <property type="entry name" value="Phospholip_A2_3"/>
    <property type="match status" value="1"/>
</dbReference>
<dbReference type="GO" id="GO:0006644">
    <property type="term" value="P:phospholipid metabolic process"/>
    <property type="evidence" value="ECO:0007669"/>
    <property type="project" value="InterPro"/>
</dbReference>
<accession>A0A8K0J255</accession>
<evidence type="ECO:0000313" key="3">
    <source>
        <dbReference type="Proteomes" id="UP000811619"/>
    </source>
</evidence>
<dbReference type="GO" id="GO:0004623">
    <property type="term" value="F:phospholipase A2 activity"/>
    <property type="evidence" value="ECO:0007669"/>
    <property type="project" value="InterPro"/>
</dbReference>
<dbReference type="InterPro" id="IPR015141">
    <property type="entry name" value="PLipase_A2_prok/fun"/>
</dbReference>
<evidence type="ECO:0000256" key="1">
    <source>
        <dbReference type="SAM" id="SignalP"/>
    </source>
</evidence>
<dbReference type="InterPro" id="IPR036444">
    <property type="entry name" value="PLipase_A2_dom_sf"/>
</dbReference>
<dbReference type="OrthoDB" id="5120271at2759"/>
<keyword evidence="3" id="KW-1185">Reference proteome</keyword>
<dbReference type="SUPFAM" id="SSF48619">
    <property type="entry name" value="Phospholipase A2, PLA2"/>
    <property type="match status" value="1"/>
</dbReference>
<feature type="chain" id="PRO_5035466992" evidence="1">
    <location>
        <begin position="18"/>
        <end position="228"/>
    </location>
</feature>
<dbReference type="GO" id="GO:0050482">
    <property type="term" value="P:arachidonate secretion"/>
    <property type="evidence" value="ECO:0007669"/>
    <property type="project" value="InterPro"/>
</dbReference>
<evidence type="ECO:0000313" key="2">
    <source>
        <dbReference type="EMBL" id="KAG5919134.1"/>
    </source>
</evidence>
<sequence length="228" mass="25702">MKLQLYTSTLLAAACAAVPFNLRIGGGTTTTFADDPKKHIPEVNHLLWEISLEDFIAHKTARDPYYLDWTSDGCTYVIDNPLHFHYTPACNRHDFAYQNFRLEGRFNIPNKDSIDSKFEDDLMYVCDQQHGIKRRVCKALARIYWVAVSTFGGPDASENPNQKPGRRSIESKAPRVKELNATFEALLTEYENGVREGQALGHLPPLPEGVRAGLEPLRLKIAALAEQE</sequence>
<feature type="signal peptide" evidence="1">
    <location>
        <begin position="1"/>
        <end position="17"/>
    </location>
</feature>
<gene>
    <name evidence="2" type="ORF">E4U42_006597</name>
</gene>
<protein>
    <submittedName>
        <fullName evidence="2">Uncharacterized protein</fullName>
    </submittedName>
</protein>
<name>A0A8K0J255_9HYPO</name>
<dbReference type="EMBL" id="SRPY01000690">
    <property type="protein sequence ID" value="KAG5919134.1"/>
    <property type="molecule type" value="Genomic_DNA"/>
</dbReference>
<dbReference type="Proteomes" id="UP000811619">
    <property type="component" value="Unassembled WGS sequence"/>
</dbReference>
<dbReference type="AlphaFoldDB" id="A0A8K0J255"/>
<proteinExistence type="predicted"/>
<keyword evidence="1" id="KW-0732">Signal</keyword>
<reference evidence="2" key="1">
    <citation type="journal article" date="2020" name="bioRxiv">
        <title>Whole genome comparisons of ergot fungi reveals the divergence and evolution of species within the genus Claviceps are the result of varying mechanisms driving genome evolution and host range expansion.</title>
        <authorList>
            <person name="Wyka S.A."/>
            <person name="Mondo S.J."/>
            <person name="Liu M."/>
            <person name="Dettman J."/>
            <person name="Nalam V."/>
            <person name="Broders K.D."/>
        </authorList>
    </citation>
    <scope>NUCLEOTIDE SEQUENCE</scope>
    <source>
        <strain evidence="2">CCC 489</strain>
    </source>
</reference>